<dbReference type="Pfam" id="PF15892">
    <property type="entry name" value="BNR_4"/>
    <property type="match status" value="1"/>
</dbReference>
<evidence type="ECO:0000313" key="2">
    <source>
        <dbReference type="Proteomes" id="UP000005459"/>
    </source>
</evidence>
<dbReference type="eggNOG" id="COG4225">
    <property type="taxonomic scope" value="Bacteria"/>
</dbReference>
<gene>
    <name evidence="1" type="ORF">ThimaDRAFT_4761</name>
</gene>
<keyword evidence="2" id="KW-1185">Reference proteome</keyword>
<dbReference type="SUPFAM" id="SSF50939">
    <property type="entry name" value="Sialidases"/>
    <property type="match status" value="1"/>
</dbReference>
<dbReference type="InterPro" id="IPR036278">
    <property type="entry name" value="Sialidase_sf"/>
</dbReference>
<reference evidence="1 2" key="1">
    <citation type="submission" date="2011-06" db="EMBL/GenBank/DDBJ databases">
        <title>The draft genome of Thiocapsa marina 5811.</title>
        <authorList>
            <consortium name="US DOE Joint Genome Institute (JGI-PGF)"/>
            <person name="Lucas S."/>
            <person name="Han J."/>
            <person name="Cheng J.-F."/>
            <person name="Goodwin L."/>
            <person name="Pitluck S."/>
            <person name="Peters L."/>
            <person name="Land M.L."/>
            <person name="Hauser L."/>
            <person name="Vogl K."/>
            <person name="Liu Z."/>
            <person name="Imhoff J."/>
            <person name="Thiel V."/>
            <person name="Frigaard N.-U."/>
            <person name="Bryant D."/>
            <person name="Woyke T.J."/>
        </authorList>
    </citation>
    <scope>NUCLEOTIDE SEQUENCE [LARGE SCALE GENOMIC DNA]</scope>
    <source>
        <strain evidence="1 2">5811</strain>
    </source>
</reference>
<dbReference type="Proteomes" id="UP000005459">
    <property type="component" value="Unassembled WGS sequence"/>
</dbReference>
<name>F9UIK8_9GAMM</name>
<evidence type="ECO:0008006" key="3">
    <source>
        <dbReference type="Google" id="ProtNLM"/>
    </source>
</evidence>
<proteinExistence type="predicted"/>
<dbReference type="RefSeq" id="WP_007195629.1">
    <property type="nucleotide sequence ID" value="NZ_AFWV01000028.1"/>
</dbReference>
<accession>F9UIK8</accession>
<organism evidence="1 2">
    <name type="scientific">Thiocapsa marina 5811</name>
    <dbReference type="NCBI Taxonomy" id="768671"/>
    <lineage>
        <taxon>Bacteria</taxon>
        <taxon>Pseudomonadati</taxon>
        <taxon>Pseudomonadota</taxon>
        <taxon>Gammaproteobacteria</taxon>
        <taxon>Chromatiales</taxon>
        <taxon>Chromatiaceae</taxon>
        <taxon>Thiocapsa</taxon>
    </lineage>
</organism>
<dbReference type="EMBL" id="AFWV01000028">
    <property type="protein sequence ID" value="EGV15962.1"/>
    <property type="molecule type" value="Genomic_DNA"/>
</dbReference>
<evidence type="ECO:0000313" key="1">
    <source>
        <dbReference type="EMBL" id="EGV15962.1"/>
    </source>
</evidence>
<dbReference type="CDD" id="cd15482">
    <property type="entry name" value="Sialidase_non-viral"/>
    <property type="match status" value="1"/>
</dbReference>
<dbReference type="OrthoDB" id="258246at2"/>
<dbReference type="STRING" id="768671.ThimaDRAFT_4761"/>
<protein>
    <recommendedName>
        <fullName evidence="3">Sialidase domain-containing protein</fullName>
    </recommendedName>
</protein>
<sequence length="434" mass="49275">MQRLVVQGGVWTWFNDQRAIYLPDGSLLIGYVRSDGATAVTCFDFLSASSSEVVLSTVESRERDDHNNPALLLMHDGRILAVYSRHGTNMQFHSRLSKSSLPVLLSDWEDERLTEVSARTTYANLFQLANGSILNFHRCINWNPSVSISCDGGEHWVEPVHVISAGQGRTRPYIRLSSRADGRIDMVYTDHHPNNFPTSIYHLYFKDNAFFRSDGALVKVFEELPLFHEAGEQGTRIYTYLEEIWPDGCSIDDYIPHGRAWIWDVASDENGLPYCVFSVCRTDLGGDGWIYDRIWYYWARWSGVAWNCKCIARAGRPLYDRERDYAGGVALDPENPFCVVLSSNAHEPFGCERAAGTKELHCYRLRDDESYSLYELSLSEDGAVQSVRTVVAGTGAIRPYVARGAEGRRSLLWLEGDYTSYRDFQTRIMAEFVG</sequence>
<dbReference type="AlphaFoldDB" id="F9UIK8"/>